<name>A0ABY3PJ77_9CYAN</name>
<evidence type="ECO:0000313" key="1">
    <source>
        <dbReference type="EMBL" id="UFP93683.1"/>
    </source>
</evidence>
<dbReference type="EMBL" id="CP063845">
    <property type="protein sequence ID" value="UFP93683.1"/>
    <property type="molecule type" value="Genomic_DNA"/>
</dbReference>
<accession>A0ABY3PJ77</accession>
<organism evidence="1 2">
    <name type="scientific">Gloeobacter morelensis MG652769</name>
    <dbReference type="NCBI Taxonomy" id="2781736"/>
    <lineage>
        <taxon>Bacteria</taxon>
        <taxon>Bacillati</taxon>
        <taxon>Cyanobacteriota</taxon>
        <taxon>Cyanophyceae</taxon>
        <taxon>Gloeobacterales</taxon>
        <taxon>Gloeobacteraceae</taxon>
        <taxon>Gloeobacter</taxon>
        <taxon>Gloeobacter morelensis</taxon>
    </lineage>
</organism>
<sequence>MENLGIPFESTRFQLPETAQQRLQTLLSRQEAGEELTAHERKEVEGLLGFSELLSLLHLHARHAPFN</sequence>
<evidence type="ECO:0000313" key="2">
    <source>
        <dbReference type="Proteomes" id="UP001054846"/>
    </source>
</evidence>
<dbReference type="RefSeq" id="WP_230840736.1">
    <property type="nucleotide sequence ID" value="NZ_CP063845.1"/>
</dbReference>
<protein>
    <submittedName>
        <fullName evidence="1">Uncharacterized protein</fullName>
    </submittedName>
</protein>
<dbReference type="Proteomes" id="UP001054846">
    <property type="component" value="Chromosome"/>
</dbReference>
<keyword evidence="2" id="KW-1185">Reference proteome</keyword>
<gene>
    <name evidence="1" type="ORF">ISF26_18140</name>
</gene>
<reference evidence="1 2" key="1">
    <citation type="journal article" date="2021" name="Genome Biol. Evol.">
        <title>Complete Genome Sequencing of a Novel Gloeobacter Species from a Waterfall Cave in Mexico.</title>
        <authorList>
            <person name="Saw J.H."/>
            <person name="Cardona T."/>
            <person name="Montejano G."/>
        </authorList>
    </citation>
    <scope>NUCLEOTIDE SEQUENCE [LARGE SCALE GENOMIC DNA]</scope>
    <source>
        <strain evidence="1">MG652769</strain>
    </source>
</reference>
<proteinExistence type="predicted"/>